<organism evidence="1">
    <name type="scientific">Salmonella enterica</name>
    <name type="common">Salmonella choleraesuis</name>
    <dbReference type="NCBI Taxonomy" id="28901"/>
    <lineage>
        <taxon>Bacteria</taxon>
        <taxon>Pseudomonadati</taxon>
        <taxon>Pseudomonadota</taxon>
        <taxon>Gammaproteobacteria</taxon>
        <taxon>Enterobacterales</taxon>
        <taxon>Enterobacteriaceae</taxon>
        <taxon>Salmonella</taxon>
    </lineage>
</organism>
<protein>
    <submittedName>
        <fullName evidence="1">Uncharacterized protein</fullName>
    </submittedName>
</protein>
<dbReference type="AlphaFoldDB" id="A0A747RQ97"/>
<comment type="caution">
    <text evidence="1">The sequence shown here is derived from an EMBL/GenBank/DDBJ whole genome shotgun (WGS) entry which is preliminary data.</text>
</comment>
<evidence type="ECO:0000313" key="1">
    <source>
        <dbReference type="EMBL" id="HAF4652273.1"/>
    </source>
</evidence>
<accession>A0A747RQ97</accession>
<sequence>MTTSDAIALAALVVSIYTIISSEIKSRKSDKEQRVIKEEQDRIRRLLLDKETKLALEEKRADLNANLVKIGTNKYRLKIFNKGKAAARSVRIAFPDDDGEEFLIMSEIERKMPYEVLYSQQMIELIASIHMGSKSKYKIRLLWCDDYNKMNEQDIVVSI</sequence>
<dbReference type="EMBL" id="DAAVHB010000001">
    <property type="protein sequence ID" value="HAF4652273.1"/>
    <property type="molecule type" value="Genomic_DNA"/>
</dbReference>
<proteinExistence type="predicted"/>
<name>A0A747RQ97_SALER</name>
<reference evidence="1" key="1">
    <citation type="journal article" date="2018" name="Genome Biol.">
        <title>SKESA: strategic k-mer extension for scrupulous assemblies.</title>
        <authorList>
            <person name="Souvorov A."/>
            <person name="Agarwala R."/>
            <person name="Lipman D.J."/>
        </authorList>
    </citation>
    <scope>NUCLEOTIDE SEQUENCE</scope>
    <source>
        <strain evidence="1">MA.MC_07-0594</strain>
    </source>
</reference>
<gene>
    <name evidence="1" type="ORF">G8K12_000733</name>
</gene>
<reference evidence="1" key="2">
    <citation type="submission" date="2020-02" db="EMBL/GenBank/DDBJ databases">
        <authorList>
            <consortium name="NCBI Pathogen Detection Project"/>
        </authorList>
    </citation>
    <scope>NUCLEOTIDE SEQUENCE</scope>
    <source>
        <strain evidence="1">MA.MC_07-0594</strain>
    </source>
</reference>